<dbReference type="InterPro" id="IPR044978">
    <property type="entry name" value="GRV2/DNAJC13"/>
</dbReference>
<name>A0A183DQR4_9BILA</name>
<evidence type="ECO:0000313" key="2">
    <source>
        <dbReference type="WBParaSite" id="GPUH_0001106801-mRNA-1"/>
    </source>
</evidence>
<proteinExistence type="predicted"/>
<dbReference type="AlphaFoldDB" id="A0A183DQR4"/>
<dbReference type="GO" id="GO:2000641">
    <property type="term" value="P:regulation of early endosome to late endosome transport"/>
    <property type="evidence" value="ECO:0007669"/>
    <property type="project" value="InterPro"/>
</dbReference>
<organism evidence="2">
    <name type="scientific">Gongylonema pulchrum</name>
    <dbReference type="NCBI Taxonomy" id="637853"/>
    <lineage>
        <taxon>Eukaryota</taxon>
        <taxon>Metazoa</taxon>
        <taxon>Ecdysozoa</taxon>
        <taxon>Nematoda</taxon>
        <taxon>Chromadorea</taxon>
        <taxon>Rhabditida</taxon>
        <taxon>Spirurina</taxon>
        <taxon>Spiruromorpha</taxon>
        <taxon>Spiruroidea</taxon>
        <taxon>Gongylonematidae</taxon>
        <taxon>Gongylonema</taxon>
    </lineage>
</organism>
<dbReference type="InterPro" id="IPR045802">
    <property type="entry name" value="GRV2/DNAJC13_N"/>
</dbReference>
<feature type="domain" description="DnaJ homologue subfamily C GRV2/DNAJC13 N-terminal" evidence="1">
    <location>
        <begin position="9"/>
        <end position="268"/>
    </location>
</feature>
<dbReference type="GO" id="GO:0010008">
    <property type="term" value="C:endosome membrane"/>
    <property type="evidence" value="ECO:0007669"/>
    <property type="project" value="TreeGrafter"/>
</dbReference>
<accession>A0A183DQR4</accession>
<evidence type="ECO:0000259" key="1">
    <source>
        <dbReference type="Pfam" id="PF19432"/>
    </source>
</evidence>
<reference evidence="2" key="1">
    <citation type="submission" date="2016-06" db="UniProtKB">
        <authorList>
            <consortium name="WormBaseParasite"/>
        </authorList>
    </citation>
    <scope>IDENTIFICATION</scope>
</reference>
<dbReference type="Pfam" id="PF19432">
    <property type="entry name" value="RME-8_N"/>
    <property type="match status" value="1"/>
</dbReference>
<dbReference type="PANTHER" id="PTHR36983:SF2">
    <property type="entry name" value="DNAJ HOMOLOG SUBFAMILY C MEMBER 13"/>
    <property type="match status" value="1"/>
</dbReference>
<dbReference type="PANTHER" id="PTHR36983">
    <property type="entry name" value="DNAJ HOMOLOG SUBFAMILY C MEMBER 13"/>
    <property type="match status" value="1"/>
</dbReference>
<dbReference type="WBParaSite" id="GPUH_0001106801-mRNA-1">
    <property type="protein sequence ID" value="GPUH_0001106801-mRNA-1"/>
    <property type="gene ID" value="GPUH_0001106801"/>
</dbReference>
<sequence length="274" mass="31916">LNHCFFFCRYKRIFSFGTLAVTTYNPTTLEITNQWLYDEFVSIKPSPRPPQGQDEFVIHIRSKRKNDTMRFSSDYTHEILSEALLHMHKFVDAKPDFMDFSGYKHDWSDRRIPVKLRVTAHSLQRLNSNCEVIAAYKYIRIKSIVKMQEYPGGFILEMGEQRRRHLLACEVRDDLIKLMRQMAGNYLGISIPVAKGEDTLEEFMQTRLGLCGRDEQLTSYAEFKVQKFSPRHIPSAKRLLCLSESCIIERDPATYAAICSRALKSVSFRVVCFC</sequence>
<dbReference type="GO" id="GO:0006898">
    <property type="term" value="P:receptor-mediated endocytosis"/>
    <property type="evidence" value="ECO:0007669"/>
    <property type="project" value="TreeGrafter"/>
</dbReference>
<protein>
    <submittedName>
        <fullName evidence="2">RME-8_N domain-containing protein</fullName>
    </submittedName>
</protein>
<dbReference type="GO" id="GO:0007032">
    <property type="term" value="P:endosome organization"/>
    <property type="evidence" value="ECO:0007669"/>
    <property type="project" value="InterPro"/>
</dbReference>